<dbReference type="GO" id="GO:0003747">
    <property type="term" value="F:translation release factor activity"/>
    <property type="evidence" value="ECO:0007669"/>
    <property type="project" value="InterPro"/>
</dbReference>
<evidence type="ECO:0000256" key="5">
    <source>
        <dbReference type="SAM" id="Coils"/>
    </source>
</evidence>
<comment type="subcellular location">
    <subcellularLocation>
        <location evidence="1">Mitochondrion</location>
    </subcellularLocation>
</comment>
<dbReference type="InterPro" id="IPR000352">
    <property type="entry name" value="Pep_chain_release_fac_I"/>
</dbReference>
<proteinExistence type="evidence at transcript level"/>
<dbReference type="Gene3D" id="3.30.160.20">
    <property type="match status" value="1"/>
</dbReference>
<name>T2M5I7_HYDVU</name>
<evidence type="ECO:0000259" key="6">
    <source>
        <dbReference type="Pfam" id="PF00472"/>
    </source>
</evidence>
<evidence type="ECO:0000256" key="2">
    <source>
        <dbReference type="ARBA" id="ARBA00010835"/>
    </source>
</evidence>
<dbReference type="AlphaFoldDB" id="T2M5I7"/>
<dbReference type="Pfam" id="PF00472">
    <property type="entry name" value="RF-1"/>
    <property type="match status" value="1"/>
</dbReference>
<dbReference type="SUPFAM" id="SSF75620">
    <property type="entry name" value="Release factor"/>
    <property type="match status" value="1"/>
</dbReference>
<dbReference type="OrthoDB" id="277888at2759"/>
<accession>T2M5I7</accession>
<dbReference type="GeneID" id="100204383"/>
<dbReference type="GO" id="GO:0005739">
    <property type="term" value="C:mitochondrion"/>
    <property type="evidence" value="ECO:0007669"/>
    <property type="project" value="UniProtKB-SubCell"/>
</dbReference>
<protein>
    <submittedName>
        <fullName evidence="7">Probable peptide chain release factor C12orf65, mitochondrial</fullName>
    </submittedName>
</protein>
<gene>
    <name evidence="7" type="primary">C12orf65</name>
</gene>
<feature type="domain" description="Prokaryotic-type class I peptide chain release factors" evidence="6">
    <location>
        <begin position="54"/>
        <end position="153"/>
    </location>
</feature>
<keyword evidence="5" id="KW-0175">Coiled coil</keyword>
<evidence type="ECO:0000313" key="7">
    <source>
        <dbReference type="EMBL" id="CDG67394.1"/>
    </source>
</evidence>
<reference evidence="7" key="1">
    <citation type="journal article" date="2013" name="Genome Biol. Evol.">
        <title>Punctuated emergences of genetic and phenotypic innovations in eumetazoan, bilaterian, euteleostome, and hominidae ancestors.</title>
        <authorList>
            <person name="Wenger Y."/>
            <person name="Galliot B."/>
        </authorList>
    </citation>
    <scope>NUCLEOTIDE SEQUENCE</scope>
    <source>
        <tissue evidence="7">Whole animals</tissue>
    </source>
</reference>
<dbReference type="KEGG" id="hmg:100204383"/>
<sequence length="159" mass="18418">MAVARGVLSFHMGSSFLSRDLNLYNCWLSKKKLASSCYDNSQTIEAVEKKSDTVILKESDFQEKFIKGSGPGGQKINKTSNCVELKHDATGIIVKCQETRSLERNRVIARERLLEKLRFLYNPSESKQQQRLDAKQKQEKNIERKRRLREEAIKNRIEI</sequence>
<organism evidence="7">
    <name type="scientific">Hydra vulgaris</name>
    <name type="common">Hydra</name>
    <name type="synonym">Hydra attenuata</name>
    <dbReference type="NCBI Taxonomy" id="6087"/>
    <lineage>
        <taxon>Eukaryota</taxon>
        <taxon>Metazoa</taxon>
        <taxon>Cnidaria</taxon>
        <taxon>Hydrozoa</taxon>
        <taxon>Hydroidolina</taxon>
        <taxon>Anthoathecata</taxon>
        <taxon>Aplanulata</taxon>
        <taxon>Hydridae</taxon>
        <taxon>Hydra</taxon>
    </lineage>
</organism>
<evidence type="ECO:0000256" key="1">
    <source>
        <dbReference type="ARBA" id="ARBA00004173"/>
    </source>
</evidence>
<dbReference type="InterPro" id="IPR045853">
    <property type="entry name" value="Pep_chain_release_fac_I_sf"/>
</dbReference>
<dbReference type="PANTHER" id="PTHR46203">
    <property type="entry name" value="PROBABLE PEPTIDE CHAIN RELEASE FACTOR C12ORF65"/>
    <property type="match status" value="1"/>
</dbReference>
<dbReference type="PANTHER" id="PTHR46203:SF1">
    <property type="entry name" value="MITOCHONDRIAL TRANSLATION RELEASE FACTOR IN RESCUE"/>
    <property type="match status" value="1"/>
</dbReference>
<dbReference type="EMBL" id="HAAD01001162">
    <property type="protein sequence ID" value="CDG67394.1"/>
    <property type="molecule type" value="mRNA"/>
</dbReference>
<evidence type="ECO:0000256" key="3">
    <source>
        <dbReference type="ARBA" id="ARBA00022946"/>
    </source>
</evidence>
<comment type="similarity">
    <text evidence="2">Belongs to the prokaryotic/mitochondrial release factor family.</text>
</comment>
<dbReference type="InterPro" id="IPR052405">
    <property type="entry name" value="Mito_Transl_Release_Factor"/>
</dbReference>
<keyword evidence="3" id="KW-0809">Transit peptide</keyword>
<feature type="coiled-coil region" evidence="5">
    <location>
        <begin position="125"/>
        <end position="155"/>
    </location>
</feature>
<keyword evidence="4" id="KW-0496">Mitochondrion</keyword>
<evidence type="ECO:0000256" key="4">
    <source>
        <dbReference type="ARBA" id="ARBA00023128"/>
    </source>
</evidence>